<evidence type="ECO:0000259" key="8">
    <source>
        <dbReference type="Pfam" id="PF00501"/>
    </source>
</evidence>
<keyword evidence="2" id="KW-0436">Ligase</keyword>
<comment type="catalytic activity">
    <reaction evidence="5">
        <text>3-(methylsulfanyl)propanoate + ATP + CoA = 3-(methylsulfanyl)propanoyl-CoA + AMP + diphosphate</text>
        <dbReference type="Rhea" id="RHEA:43052"/>
        <dbReference type="ChEBI" id="CHEBI:30616"/>
        <dbReference type="ChEBI" id="CHEBI:33019"/>
        <dbReference type="ChEBI" id="CHEBI:49016"/>
        <dbReference type="ChEBI" id="CHEBI:57287"/>
        <dbReference type="ChEBI" id="CHEBI:82815"/>
        <dbReference type="ChEBI" id="CHEBI:456215"/>
        <dbReference type="EC" id="6.2.1.44"/>
    </reaction>
    <physiologicalReaction direction="left-to-right" evidence="5">
        <dbReference type="Rhea" id="RHEA:43053"/>
    </physiologicalReaction>
</comment>
<dbReference type="FunFam" id="3.30.300.30:FF:000008">
    <property type="entry name" value="2,3-dihydroxybenzoate-AMP ligase"/>
    <property type="match status" value="1"/>
</dbReference>
<dbReference type="SUPFAM" id="SSF56801">
    <property type="entry name" value="Acetyl-CoA synthetase-like"/>
    <property type="match status" value="1"/>
</dbReference>
<dbReference type="PANTHER" id="PTHR43859">
    <property type="entry name" value="ACYL-ACTIVATING ENZYME"/>
    <property type="match status" value="1"/>
</dbReference>
<dbReference type="InterPro" id="IPR042099">
    <property type="entry name" value="ANL_N_sf"/>
</dbReference>
<protein>
    <recommendedName>
        <fullName evidence="7">3-methylmercaptopropionyl-CoA ligase</fullName>
        <ecNumber evidence="6">6.2.1.44</ecNumber>
    </recommendedName>
</protein>
<keyword evidence="4" id="KW-0443">Lipid metabolism</keyword>
<feature type="domain" description="AMP-binding enzyme C-terminal" evidence="9">
    <location>
        <begin position="455"/>
        <end position="529"/>
    </location>
</feature>
<evidence type="ECO:0000256" key="5">
    <source>
        <dbReference type="ARBA" id="ARBA00051915"/>
    </source>
</evidence>
<dbReference type="InterPro" id="IPR020845">
    <property type="entry name" value="AMP-binding_CS"/>
</dbReference>
<dbReference type="Gene3D" id="3.40.50.12780">
    <property type="entry name" value="N-terminal domain of ligase-like"/>
    <property type="match status" value="1"/>
</dbReference>
<dbReference type="GO" id="GO:0006631">
    <property type="term" value="P:fatty acid metabolic process"/>
    <property type="evidence" value="ECO:0007669"/>
    <property type="project" value="UniProtKB-KW"/>
</dbReference>
<evidence type="ECO:0000256" key="3">
    <source>
        <dbReference type="ARBA" id="ARBA00022832"/>
    </source>
</evidence>
<dbReference type="Pfam" id="PF00501">
    <property type="entry name" value="AMP-binding"/>
    <property type="match status" value="1"/>
</dbReference>
<accession>A0A327LZX7</accession>
<dbReference type="Gene3D" id="3.30.300.30">
    <property type="match status" value="1"/>
</dbReference>
<dbReference type="NCBIfam" id="NF006020">
    <property type="entry name" value="PRK08162.1"/>
    <property type="match status" value="1"/>
</dbReference>
<sequence length="542" mass="58553">MADFETGLARNPANHQPLTPLLFLERAAAVFPEQCAVVHGALRRNYRELRDRCVRLASALAGRGIGRGDTVAALLPNIPEMLECHYGVPMAGAVLNTLNTRLDAATIAYILDHGEAKAILVDRELVPLLRLALTQCTAKPLVIEVDDPEAAPEARANGMGGLDYEALLAEGDPGFAWQPPRDEWDAITLNYTSGTTGKPKGVVYHHRGAQLLATGNVLSASMARHPVYLWTLPMFHCNGWCFPWTVTAVAGTHVCLRAVRGPAMWALMAEHGVTHLCGAPVVMATLLDTPAAQKRPLPHRVQFVVAGAPPPEAVLAAMREAGFGVLHVYGLTECYGPAVVNEWNTAWDALPAPEQAKLMARQGVRYQALESLAVLDPDSLEPVPADGVTLGEVMMRGNVVMKGYLKDPEATAKAFAGGWFHTGDLAVRYPDGYIQLKDRSKDIIISGGENISSIEVEDALYKHPAVMLAAVVARPDDKWGEVPCAFVELRPGASATEAELIAHCRGLMAGFKAPKRILFAELPRTSTGKIQKHVLRRQAQEA</sequence>
<evidence type="ECO:0000256" key="7">
    <source>
        <dbReference type="ARBA" id="ARBA00067668"/>
    </source>
</evidence>
<dbReference type="RefSeq" id="WP_111472072.1">
    <property type="nucleotide sequence ID" value="NZ_QLIX01000025.1"/>
</dbReference>
<evidence type="ECO:0000256" key="1">
    <source>
        <dbReference type="ARBA" id="ARBA00006432"/>
    </source>
</evidence>
<comment type="similarity">
    <text evidence="1">Belongs to the ATP-dependent AMP-binding enzyme family.</text>
</comment>
<dbReference type="InterPro" id="IPR025110">
    <property type="entry name" value="AMP-bd_C"/>
</dbReference>
<dbReference type="AlphaFoldDB" id="A0A327LZX7"/>
<dbReference type="PROSITE" id="PS00455">
    <property type="entry name" value="AMP_BINDING"/>
    <property type="match status" value="1"/>
</dbReference>
<evidence type="ECO:0000313" key="11">
    <source>
        <dbReference type="Proteomes" id="UP000249065"/>
    </source>
</evidence>
<keyword evidence="3" id="KW-0276">Fatty acid metabolism</keyword>
<dbReference type="OrthoDB" id="9803968at2"/>
<name>A0A327LZX7_9PROT</name>
<dbReference type="PANTHER" id="PTHR43859:SF4">
    <property type="entry name" value="BUTANOATE--COA LIGASE AAE1-RELATED"/>
    <property type="match status" value="1"/>
</dbReference>
<dbReference type="InterPro" id="IPR045851">
    <property type="entry name" value="AMP-bd_C_sf"/>
</dbReference>
<dbReference type="EC" id="6.2.1.44" evidence="6"/>
<dbReference type="Proteomes" id="UP000249065">
    <property type="component" value="Unassembled WGS sequence"/>
</dbReference>
<gene>
    <name evidence="10" type="ORF">DOO78_22180</name>
</gene>
<evidence type="ECO:0000256" key="2">
    <source>
        <dbReference type="ARBA" id="ARBA00022598"/>
    </source>
</evidence>
<proteinExistence type="inferred from homology"/>
<evidence type="ECO:0000256" key="4">
    <source>
        <dbReference type="ARBA" id="ARBA00023098"/>
    </source>
</evidence>
<evidence type="ECO:0000256" key="6">
    <source>
        <dbReference type="ARBA" id="ARBA00066616"/>
    </source>
</evidence>
<evidence type="ECO:0000313" key="10">
    <source>
        <dbReference type="EMBL" id="RAI56190.1"/>
    </source>
</evidence>
<reference evidence="11" key="1">
    <citation type="submission" date="2018-06" db="EMBL/GenBank/DDBJ databases">
        <authorList>
            <person name="Khan S.A."/>
        </authorList>
    </citation>
    <scope>NUCLEOTIDE SEQUENCE [LARGE SCALE GENOMIC DNA]</scope>
    <source>
        <strain evidence="11">DB-1506</strain>
    </source>
</reference>
<dbReference type="Pfam" id="PF13193">
    <property type="entry name" value="AMP-binding_C"/>
    <property type="match status" value="1"/>
</dbReference>
<dbReference type="InterPro" id="IPR000873">
    <property type="entry name" value="AMP-dep_synth/lig_dom"/>
</dbReference>
<keyword evidence="11" id="KW-1185">Reference proteome</keyword>
<feature type="domain" description="AMP-dependent synthetase/ligase" evidence="8">
    <location>
        <begin position="24"/>
        <end position="405"/>
    </location>
</feature>
<comment type="caution">
    <text evidence="10">The sequence shown here is derived from an EMBL/GenBank/DDBJ whole genome shotgun (WGS) entry which is preliminary data.</text>
</comment>
<evidence type="ECO:0000259" key="9">
    <source>
        <dbReference type="Pfam" id="PF13193"/>
    </source>
</evidence>
<organism evidence="10 11">
    <name type="scientific">Roseicella frigidaeris</name>
    <dbReference type="NCBI Taxonomy" id="2230885"/>
    <lineage>
        <taxon>Bacteria</taxon>
        <taxon>Pseudomonadati</taxon>
        <taxon>Pseudomonadota</taxon>
        <taxon>Alphaproteobacteria</taxon>
        <taxon>Acetobacterales</taxon>
        <taxon>Roseomonadaceae</taxon>
        <taxon>Roseicella</taxon>
    </lineage>
</organism>
<dbReference type="EMBL" id="QLIX01000025">
    <property type="protein sequence ID" value="RAI56190.1"/>
    <property type="molecule type" value="Genomic_DNA"/>
</dbReference>
<dbReference type="CDD" id="cd12118">
    <property type="entry name" value="ttLC_FACS_AEE21_like"/>
    <property type="match status" value="1"/>
</dbReference>
<dbReference type="GO" id="GO:0016874">
    <property type="term" value="F:ligase activity"/>
    <property type="evidence" value="ECO:0007669"/>
    <property type="project" value="UniProtKB-KW"/>
</dbReference>